<feature type="transmembrane region" description="Helical" evidence="4">
    <location>
        <begin position="783"/>
        <end position="806"/>
    </location>
</feature>
<dbReference type="InterPro" id="IPR050469">
    <property type="entry name" value="Diguanylate_Cyclase"/>
</dbReference>
<feature type="domain" description="GGDEF" evidence="6">
    <location>
        <begin position="1030"/>
        <end position="1162"/>
    </location>
</feature>
<dbReference type="AlphaFoldDB" id="A0A545TGZ4"/>
<keyword evidence="4" id="KW-0472">Membrane</keyword>
<dbReference type="InterPro" id="IPR011123">
    <property type="entry name" value="Y_Y_Y"/>
</dbReference>
<dbReference type="GO" id="GO:0052621">
    <property type="term" value="F:diguanylate cyclase activity"/>
    <property type="evidence" value="ECO:0007669"/>
    <property type="project" value="UniProtKB-EC"/>
</dbReference>
<dbReference type="Pfam" id="PF13185">
    <property type="entry name" value="GAF_2"/>
    <property type="match status" value="1"/>
</dbReference>
<feature type="signal peptide" evidence="5">
    <location>
        <begin position="1"/>
        <end position="17"/>
    </location>
</feature>
<accession>A0A545TGZ4</accession>
<dbReference type="InterPro" id="IPR029016">
    <property type="entry name" value="GAF-like_dom_sf"/>
</dbReference>
<dbReference type="Proteomes" id="UP000317839">
    <property type="component" value="Unassembled WGS sequence"/>
</dbReference>
<feature type="chain" id="PRO_5021859963" description="diguanylate cyclase" evidence="5">
    <location>
        <begin position="18"/>
        <end position="1167"/>
    </location>
</feature>
<dbReference type="InterPro" id="IPR003018">
    <property type="entry name" value="GAF"/>
</dbReference>
<dbReference type="SMART" id="SM00065">
    <property type="entry name" value="GAF"/>
    <property type="match status" value="1"/>
</dbReference>
<keyword evidence="4" id="KW-1133">Transmembrane helix</keyword>
<dbReference type="Gene3D" id="2.60.40.10">
    <property type="entry name" value="Immunoglobulins"/>
    <property type="match status" value="1"/>
</dbReference>
<evidence type="ECO:0000256" key="5">
    <source>
        <dbReference type="SAM" id="SignalP"/>
    </source>
</evidence>
<proteinExistence type="predicted"/>
<dbReference type="EC" id="2.7.7.65" evidence="2"/>
<dbReference type="InterPro" id="IPR015943">
    <property type="entry name" value="WD40/YVTN_repeat-like_dom_sf"/>
</dbReference>
<reference evidence="7 8" key="1">
    <citation type="submission" date="2019-06" db="EMBL/GenBank/DDBJ databases">
        <title>Draft genome of Aliikangiella marina GYP-15.</title>
        <authorList>
            <person name="Wang G."/>
        </authorList>
    </citation>
    <scope>NUCLEOTIDE SEQUENCE [LARGE SCALE GENOMIC DNA]</scope>
    <source>
        <strain evidence="7 8">GYP-15</strain>
    </source>
</reference>
<dbReference type="NCBIfam" id="TIGR00254">
    <property type="entry name" value="GGDEF"/>
    <property type="match status" value="1"/>
</dbReference>
<dbReference type="PANTHER" id="PTHR45138:SF9">
    <property type="entry name" value="DIGUANYLATE CYCLASE DGCM-RELATED"/>
    <property type="match status" value="1"/>
</dbReference>
<evidence type="ECO:0000256" key="4">
    <source>
        <dbReference type="SAM" id="Phobius"/>
    </source>
</evidence>
<gene>
    <name evidence="7" type="ORF">FLL45_00430</name>
</gene>
<dbReference type="OrthoDB" id="9803824at2"/>
<dbReference type="Pfam" id="PF07494">
    <property type="entry name" value="Reg_prop"/>
    <property type="match status" value="1"/>
</dbReference>
<dbReference type="CDD" id="cd01949">
    <property type="entry name" value="GGDEF"/>
    <property type="match status" value="1"/>
</dbReference>
<evidence type="ECO:0000313" key="8">
    <source>
        <dbReference type="Proteomes" id="UP000317839"/>
    </source>
</evidence>
<protein>
    <recommendedName>
        <fullName evidence="2">diguanylate cyclase</fullName>
        <ecNumber evidence="2">2.7.7.65</ecNumber>
    </recommendedName>
</protein>
<dbReference type="EMBL" id="VIKR01000001">
    <property type="protein sequence ID" value="TQV76466.1"/>
    <property type="molecule type" value="Genomic_DNA"/>
</dbReference>
<sequence length="1167" mass="132568">MRICWAFLLLFNVCAVASQTLTTETTDFHLDALKYRFAPISGHRGLDLTNSDIVSDDKGFLWIGTQDGLIRLDAYESKRFVKSTKNSNSIAGNFVTKVAYQASQQSLWIGTATGLSRYHLPSETFRNFVSDEKDGSLDNDYIQSIFIDQQDNVWIGTQNGLYRFDSNSESFTKISLNASTEVADKPVSIMDIKQSDSGELWIASQEGIFILLDDAVASFFQPINKDANSRHVITSLLFQSPDKVWIGTEQNGLLLYNTVNKQLVTFTQENTAGRLPSNYIRALLLPKNGKEIWIGTDGGLSIYQIDQRTFLPIFNNESISEGIVAFYEDRNESIWVGTWSKGLHQYDPNQTQIGTLSRKLLSGSGENLRRIIKGKDDDIWFSNYRTLFQLKTQKNQLTKYDILPINLTKNRSIPIWNANDTTLYLLTKDIYRIRSSADVDKIGIPEEIRNLSWYDATFDTKGQLWLRSRTAGIFCMDPSLSKVIHRMQTSIAGFAEQIDESTMVFGTQQSSYFVDINTFETTQHNPSNANGMRNANITGFYRDAKDRTWVGTSGGIHELLTDFKSPEYRAWTTDNGLPTDVLTGPINDNYSKLWFSSTDGLIRFDPTNESFTQYDTDAGALSNYSIGQFTKDLKQRMYFLGPAGISIIDQSTINANRIPNRLIINDVLIRSTGLRQESVDKLLPPAQDTDAAIVAHRQSIALPAEYRDFTVEFTTPYMSQPEDAVFFYRLVGFNESWSETGATNRRATYTNLEPGNYTFEVYSTSAYGIASEPTHLNIVLKPYFYETLLFKTLVVLLFISLIIGWYRYRVYKIKEYNLLLEKQVEQRTRDINTLADIGRDITSILEIEDLSENLYNHLNRSLKVSVVGIGTYEPIEQRIKFERTYEDGEPLPSFYKTMDTTSELAAWCIQHGKEVILSRYTDRSRYLTIKEKDRVGKKMQSIVYIPVISRNETKLGCITIQSSKVNAFSAEDIEFIRTIANYTSIALDNVIAHNELKKASYTDYLTDLPNRRAFLEKARYQIRIDDRSGQPLAFAIADIDHFKDFNDTYGHDSGDLVLQRTAKVFDETLRSQDMTARWGGEEFVFMLPNTNAQGATVALDKIRQRLSKETFDLKGESINVTATFGVVEYSPGLTIEELIDLADSALYEGKHAGRNQIKIAEKESAKS</sequence>
<evidence type="ECO:0000256" key="3">
    <source>
        <dbReference type="ARBA" id="ARBA00034247"/>
    </source>
</evidence>
<dbReference type="RefSeq" id="WP_142887827.1">
    <property type="nucleotide sequence ID" value="NZ_VIKR01000001.1"/>
</dbReference>
<dbReference type="PANTHER" id="PTHR45138">
    <property type="entry name" value="REGULATORY COMPONENTS OF SENSORY TRANSDUCTION SYSTEM"/>
    <property type="match status" value="1"/>
</dbReference>
<dbReference type="InterPro" id="IPR013783">
    <property type="entry name" value="Ig-like_fold"/>
</dbReference>
<evidence type="ECO:0000313" key="7">
    <source>
        <dbReference type="EMBL" id="TQV76466.1"/>
    </source>
</evidence>
<dbReference type="SMART" id="SM00267">
    <property type="entry name" value="GGDEF"/>
    <property type="match status" value="1"/>
</dbReference>
<dbReference type="InterPro" id="IPR011110">
    <property type="entry name" value="Reg_prop"/>
</dbReference>
<keyword evidence="8" id="KW-1185">Reference proteome</keyword>
<evidence type="ECO:0000256" key="1">
    <source>
        <dbReference type="ARBA" id="ARBA00001946"/>
    </source>
</evidence>
<dbReference type="SUPFAM" id="SSF55073">
    <property type="entry name" value="Nucleotide cyclase"/>
    <property type="match status" value="1"/>
</dbReference>
<evidence type="ECO:0000259" key="6">
    <source>
        <dbReference type="PROSITE" id="PS50887"/>
    </source>
</evidence>
<keyword evidence="4" id="KW-0812">Transmembrane</keyword>
<evidence type="ECO:0000256" key="2">
    <source>
        <dbReference type="ARBA" id="ARBA00012528"/>
    </source>
</evidence>
<keyword evidence="5" id="KW-0732">Signal</keyword>
<dbReference type="InterPro" id="IPR029787">
    <property type="entry name" value="Nucleotide_cyclase"/>
</dbReference>
<dbReference type="InterPro" id="IPR043128">
    <property type="entry name" value="Rev_trsase/Diguanyl_cyclase"/>
</dbReference>
<dbReference type="Gene3D" id="3.30.70.270">
    <property type="match status" value="1"/>
</dbReference>
<dbReference type="SUPFAM" id="SSF55781">
    <property type="entry name" value="GAF domain-like"/>
    <property type="match status" value="1"/>
</dbReference>
<comment type="cofactor">
    <cofactor evidence="1">
        <name>Mg(2+)</name>
        <dbReference type="ChEBI" id="CHEBI:18420"/>
    </cofactor>
</comment>
<dbReference type="Pfam" id="PF07495">
    <property type="entry name" value="Y_Y_Y"/>
    <property type="match status" value="1"/>
</dbReference>
<name>A0A545TGZ4_9GAMM</name>
<dbReference type="Gene3D" id="3.30.450.40">
    <property type="match status" value="1"/>
</dbReference>
<dbReference type="PROSITE" id="PS50887">
    <property type="entry name" value="GGDEF"/>
    <property type="match status" value="1"/>
</dbReference>
<dbReference type="SUPFAM" id="SSF63829">
    <property type="entry name" value="Calcium-dependent phosphotriesterase"/>
    <property type="match status" value="2"/>
</dbReference>
<dbReference type="Pfam" id="PF00990">
    <property type="entry name" value="GGDEF"/>
    <property type="match status" value="1"/>
</dbReference>
<comment type="caution">
    <text evidence="7">The sequence shown here is derived from an EMBL/GenBank/DDBJ whole genome shotgun (WGS) entry which is preliminary data.</text>
</comment>
<dbReference type="Gene3D" id="2.130.10.10">
    <property type="entry name" value="YVTN repeat-like/Quinoprotein amine dehydrogenase"/>
    <property type="match status" value="2"/>
</dbReference>
<dbReference type="InterPro" id="IPR000160">
    <property type="entry name" value="GGDEF_dom"/>
</dbReference>
<organism evidence="7 8">
    <name type="scientific">Aliikangiella marina</name>
    <dbReference type="NCBI Taxonomy" id="1712262"/>
    <lineage>
        <taxon>Bacteria</taxon>
        <taxon>Pseudomonadati</taxon>
        <taxon>Pseudomonadota</taxon>
        <taxon>Gammaproteobacteria</taxon>
        <taxon>Oceanospirillales</taxon>
        <taxon>Pleioneaceae</taxon>
        <taxon>Aliikangiella</taxon>
    </lineage>
</organism>
<dbReference type="FunFam" id="3.30.70.270:FF:000001">
    <property type="entry name" value="Diguanylate cyclase domain protein"/>
    <property type="match status" value="1"/>
</dbReference>
<comment type="catalytic activity">
    <reaction evidence="3">
        <text>2 GTP = 3',3'-c-di-GMP + 2 diphosphate</text>
        <dbReference type="Rhea" id="RHEA:24898"/>
        <dbReference type="ChEBI" id="CHEBI:33019"/>
        <dbReference type="ChEBI" id="CHEBI:37565"/>
        <dbReference type="ChEBI" id="CHEBI:58805"/>
        <dbReference type="EC" id="2.7.7.65"/>
    </reaction>
</comment>